<keyword evidence="7" id="KW-1185">Reference proteome</keyword>
<dbReference type="FunFam" id="3.80.10.10:FF:000502">
    <property type="entry name" value="Predicted protein"/>
    <property type="match status" value="1"/>
</dbReference>
<sequence length="1215" mass="136876">MAIVTGDRYLEKLVKFVEEQAGSLIDGTLVLKLNPGGLRYVDSRLESLHELESLLSGAPVDYLRAYVSDLGDHRALEQLRRILRLLTELKVVSVLPPPTRDPTPVCLVPFGRLRVLELRGCDLSTSAAKGLLELRHTLEKIVCHNSTLVIRVWIVEIKDSLQWNRLSFVSCACNRLILMDESLQLLPVVETLDLSRNKFAKVDNLRKCTKLKHLDLGFNHLRSIAPFCERWLKLRCMISSTFMNLDFHMLKATKNGIRASISRLIDIDSSDLARQELKEFVMDFIDRGCGFVEMSAHEMNNSRMWLQGGYIALFSAAMGIFKLHLPISCHIVKLVLRNNALTTLHGLENLKSLEALDVSYNIISNFSELEFLTGLPCLRNLWLEGNPLCGARWYRAQVFSYVVHAEAVKLDDQEISAREFWKRQIIIARRQKRPTSFGFYSPAIGDDEGDGNINRKRSKVSRLASIANKEETIYFSSDQESPSFDNEIQSKVENDISDDEAEIVDLINRVELMKKERSTLWLREFKDWMDHESENIADCSAYHGVTLHHAKENHPTNKSTQKDHCDSSRDSMDDLQASGDETSTNLLESNSSFVDTGSYGGVALPGMGNMKLRQKHQKSNLHEGSGSMSIQGRSSHTGSSTVQGVHTIVGNGSISLLTTHSSPAYPRSPPHYEEDILQRRNNLVEEILQLSAESYSVASSDSNTSSSDDGIYEFGDSSYEAAKSQNEEYLNPKAGGQLSSNPLKDQGHGIHHVMENDSYLNDSLTSNSTKILSSYSNDFSAVSHDGENALFANQEADLLEKGKNKRKPRRIVISLLENMVGRIDRPEKLNGNGDTCGADLVDEQGEQIVCESDFHVTDKKQLHTNSFTTLDAANVNGFSDDFIENYFNEKVADSRINESCRNYMRCDCVLEPESMYREREVVLLLSSEDKLYVLLIDVAFDGSGSILSLLGWHRVEDVREVLVGIGLQVVRVYIERGATYLFLTRSIEKSRQLLHILQVSGPCTTNNKCLLKRLGCGNLYDSLEQVQVELFGQQICRGLKLSIFQYSMVLFRHRKNEEDSWLPRSLFVSGGHVLLCIEDLKRFRSSSVDASSPPYFLLDSCCSISDVSELSGSLFYRLLLYLSTSKKLLFSKVQVIEARESWFITLALQHAPKRFCLSSKSQKDIKTNDKDNEGSGSLTWKLKWFSKENLFNFVALLRAIHAGVAALPMLVTYTP</sequence>
<protein>
    <recommendedName>
        <fullName evidence="8">Outer arm dynein light chain 1 protein</fullName>
    </recommendedName>
</protein>
<keyword evidence="3" id="KW-0433">Leucine-rich repeat</keyword>
<feature type="compositionally biased region" description="Polar residues" evidence="5">
    <location>
        <begin position="579"/>
        <end position="588"/>
    </location>
</feature>
<feature type="compositionally biased region" description="Polar residues" evidence="5">
    <location>
        <begin position="626"/>
        <end position="641"/>
    </location>
</feature>
<dbReference type="PROSITE" id="PS51450">
    <property type="entry name" value="LRR"/>
    <property type="match status" value="2"/>
</dbReference>
<evidence type="ECO:0000256" key="5">
    <source>
        <dbReference type="SAM" id="MobiDB-lite"/>
    </source>
</evidence>
<feature type="compositionally biased region" description="Basic and acidic residues" evidence="5">
    <location>
        <begin position="550"/>
        <end position="572"/>
    </location>
</feature>
<evidence type="ECO:0000313" key="6">
    <source>
        <dbReference type="EMBL" id="KAG6746773.1"/>
    </source>
</evidence>
<evidence type="ECO:0000256" key="2">
    <source>
        <dbReference type="ARBA" id="ARBA00022490"/>
    </source>
</evidence>
<dbReference type="Pfam" id="PF12799">
    <property type="entry name" value="LRR_4"/>
    <property type="match status" value="1"/>
</dbReference>
<dbReference type="Proteomes" id="UP000886885">
    <property type="component" value="Chromosome 15A"/>
</dbReference>
<organism evidence="6 7">
    <name type="scientific">Populus tomentosa</name>
    <name type="common">Chinese white poplar</name>
    <dbReference type="NCBI Taxonomy" id="118781"/>
    <lineage>
        <taxon>Eukaryota</taxon>
        <taxon>Viridiplantae</taxon>
        <taxon>Streptophyta</taxon>
        <taxon>Embryophyta</taxon>
        <taxon>Tracheophyta</taxon>
        <taxon>Spermatophyta</taxon>
        <taxon>Magnoliopsida</taxon>
        <taxon>eudicotyledons</taxon>
        <taxon>Gunneridae</taxon>
        <taxon>Pentapetalae</taxon>
        <taxon>rosids</taxon>
        <taxon>fabids</taxon>
        <taxon>Malpighiales</taxon>
        <taxon>Salicaceae</taxon>
        <taxon>Saliceae</taxon>
        <taxon>Populus</taxon>
    </lineage>
</organism>
<comment type="caution">
    <text evidence="6">The sequence shown here is derived from an EMBL/GenBank/DDBJ whole genome shotgun (WGS) entry which is preliminary data.</text>
</comment>
<keyword evidence="2" id="KW-0963">Cytoplasm</keyword>
<reference evidence="6" key="1">
    <citation type="journal article" date="2020" name="bioRxiv">
        <title>Hybrid origin of Populus tomentosa Carr. identified through genome sequencing and phylogenomic analysis.</title>
        <authorList>
            <person name="An X."/>
            <person name="Gao K."/>
            <person name="Chen Z."/>
            <person name="Li J."/>
            <person name="Yang X."/>
            <person name="Yang X."/>
            <person name="Zhou J."/>
            <person name="Guo T."/>
            <person name="Zhao T."/>
            <person name="Huang S."/>
            <person name="Miao D."/>
            <person name="Khan W.U."/>
            <person name="Rao P."/>
            <person name="Ye M."/>
            <person name="Lei B."/>
            <person name="Liao W."/>
            <person name="Wang J."/>
            <person name="Ji L."/>
            <person name="Li Y."/>
            <person name="Guo B."/>
            <person name="Mustafa N.S."/>
            <person name="Li S."/>
            <person name="Yun Q."/>
            <person name="Keller S.R."/>
            <person name="Mao J."/>
            <person name="Zhang R."/>
            <person name="Strauss S.H."/>
        </authorList>
    </citation>
    <scope>NUCLEOTIDE SEQUENCE</scope>
    <source>
        <strain evidence="6">GM15</strain>
        <tissue evidence="6">Leaf</tissue>
    </source>
</reference>
<evidence type="ECO:0000256" key="3">
    <source>
        <dbReference type="ARBA" id="ARBA00022614"/>
    </source>
</evidence>
<comment type="subcellular location">
    <subcellularLocation>
        <location evidence="1">Cytoplasm</location>
    </subcellularLocation>
</comment>
<evidence type="ECO:0000256" key="1">
    <source>
        <dbReference type="ARBA" id="ARBA00004496"/>
    </source>
</evidence>
<feature type="region of interest" description="Disordered" evidence="5">
    <location>
        <begin position="550"/>
        <end position="588"/>
    </location>
</feature>
<gene>
    <name evidence="6" type="ORF">POTOM_049139</name>
</gene>
<evidence type="ECO:0008006" key="8">
    <source>
        <dbReference type="Google" id="ProtNLM"/>
    </source>
</evidence>
<dbReference type="FunFam" id="3.80.10.10:FF:000801">
    <property type="entry name" value="Outer arm dynein light chain 1"/>
    <property type="match status" value="1"/>
</dbReference>
<feature type="region of interest" description="Disordered" evidence="5">
    <location>
        <begin position="614"/>
        <end position="641"/>
    </location>
</feature>
<accession>A0A8X7Y5U8</accession>
<proteinExistence type="predicted"/>
<dbReference type="SMART" id="SM00365">
    <property type="entry name" value="LRR_SD22"/>
    <property type="match status" value="3"/>
</dbReference>
<evidence type="ECO:0000313" key="7">
    <source>
        <dbReference type="Proteomes" id="UP000886885"/>
    </source>
</evidence>
<dbReference type="PANTHER" id="PTHR15454:SF69">
    <property type="entry name" value="SERINE_THREONINE-PROTEIN KINASE 11-INTERACTING PROTEIN"/>
    <property type="match status" value="1"/>
</dbReference>
<dbReference type="EMBL" id="JAAWWB010000029">
    <property type="protein sequence ID" value="KAG6746773.1"/>
    <property type="molecule type" value="Genomic_DNA"/>
</dbReference>
<dbReference type="GO" id="GO:0005737">
    <property type="term" value="C:cytoplasm"/>
    <property type="evidence" value="ECO:0007669"/>
    <property type="project" value="UniProtKB-SubCell"/>
</dbReference>
<dbReference type="InterPro" id="IPR001611">
    <property type="entry name" value="Leu-rich_rpt"/>
</dbReference>
<dbReference type="AlphaFoldDB" id="A0A8X7Y5U8"/>
<dbReference type="OrthoDB" id="7451790at2759"/>
<evidence type="ECO:0000256" key="4">
    <source>
        <dbReference type="ARBA" id="ARBA00022737"/>
    </source>
</evidence>
<dbReference type="PANTHER" id="PTHR15454">
    <property type="entry name" value="NISCHARIN RELATED"/>
    <property type="match status" value="1"/>
</dbReference>
<keyword evidence="4" id="KW-0677">Repeat</keyword>
<dbReference type="InterPro" id="IPR025875">
    <property type="entry name" value="Leu-rich_rpt_4"/>
</dbReference>
<name>A0A8X7Y5U8_POPTO</name>